<dbReference type="InterPro" id="IPR011250">
    <property type="entry name" value="OMP/PagP_B-barrel"/>
</dbReference>
<sequence>MTKGNASVTACIGLGLLLMAQGLDAQVLPRASESRHPFLYLDFAGLASNAVGEFGDLVGVGAGMNMSVKAFLPEDSRNFGLRADLGWVVYGSEKVPTCVSDPCRVQANINTTNNIFYFGLGPEVILIRGRFEPYIYGTLGTSVFNTGSTLQGKYFEGAETHFNTIHLNDWTFAWRAGGGIRYDIWEDFSVDFGVEHHGNGVADYLTKGDVTDDSDGKTIINPRRGEANLLTFRLGMSVGLGGGTER</sequence>
<reference evidence="1" key="1">
    <citation type="submission" date="2018-05" db="EMBL/GenBank/DDBJ databases">
        <authorList>
            <person name="Lanie J.A."/>
            <person name="Ng W.-L."/>
            <person name="Kazmierczak K.M."/>
            <person name="Andrzejewski T.M."/>
            <person name="Davidsen T.M."/>
            <person name="Wayne K.J."/>
            <person name="Tettelin H."/>
            <person name="Glass J.I."/>
            <person name="Rusch D."/>
            <person name="Podicherti R."/>
            <person name="Tsui H.-C.T."/>
            <person name="Winkler M.E."/>
        </authorList>
    </citation>
    <scope>NUCLEOTIDE SEQUENCE</scope>
</reference>
<organism evidence="1">
    <name type="scientific">marine metagenome</name>
    <dbReference type="NCBI Taxonomy" id="408172"/>
    <lineage>
        <taxon>unclassified sequences</taxon>
        <taxon>metagenomes</taxon>
        <taxon>ecological metagenomes</taxon>
    </lineage>
</organism>
<dbReference type="SUPFAM" id="SSF56925">
    <property type="entry name" value="OMPA-like"/>
    <property type="match status" value="1"/>
</dbReference>
<name>A0A381T9U6_9ZZZZ</name>
<accession>A0A381T9U6</accession>
<proteinExistence type="predicted"/>
<dbReference type="EMBL" id="UINC01004057">
    <property type="protein sequence ID" value="SVA11437.1"/>
    <property type="molecule type" value="Genomic_DNA"/>
</dbReference>
<evidence type="ECO:0000313" key="1">
    <source>
        <dbReference type="EMBL" id="SVA11437.1"/>
    </source>
</evidence>
<dbReference type="AlphaFoldDB" id="A0A381T9U6"/>
<evidence type="ECO:0008006" key="2">
    <source>
        <dbReference type="Google" id="ProtNLM"/>
    </source>
</evidence>
<dbReference type="Gene3D" id="2.40.160.20">
    <property type="match status" value="1"/>
</dbReference>
<gene>
    <name evidence="1" type="ORF">METZ01_LOCUS64291</name>
</gene>
<protein>
    <recommendedName>
        <fullName evidence="2">Outer membrane protein beta-barrel domain-containing protein</fullName>
    </recommendedName>
</protein>